<sequence>MKKISFFLFVLLFSLSSNAQLALESFESWVPGQGPPNWKILQNNIGTNTQWAQTNAANTNTPPYTGLYAAYLNPENVATGIPEDYLVTPLFNSPVNGRIEFYSRLTMALDQGSVYKVKILPEGADADNLASYVELQSWTELEINTVQQQYNKVVVEIPAIYENTDIRVAFVILSDNGDRWLIDDVQVVSECVMPENIVVNNVTQTSAEITWDNPGGANDFEIEIVEDALAPTGVGVPYNDVQPYVVQNLAPGTKYKFYIKAICPDGGHSEWTIPVTFLTFKPGDNCQNPKNITSLPYAGADDTALYFDLINGASGGCAPTSQKYLNGNDVFYAYTATETGAISINLSGITEAYTGVFVYTSCANVGTACYAGAVNGYVTPAPDLNITSMSVTAGTTYYIVVSTWFAQTTAFTLSIQQEYCDKPENLTATAPTSNSITLAWDSAATSWQYVIQPVGQGLPMGAGQTIVNNPITPSYLNPSTQYEFYVRADCNDGTFSSWAGPLVFNTQCDAFIVPYSEGFDSGSGSQFCWSVLDNNGDTIVWDLDFTMDNYQGDQSAKFDVSYSMTNDDMLISPAILLTGNERLKFHYKTQDSGAAAFKVMASVTGKNPEDFTIELSPLTSYATSAWTEKVINVATIPAGSVYFAWYVPSGFNGGYELMIDNVIVEEMPACAEPSDIVVNSVSDTEAHVAWTAGNNETAWEILVGTASVIGTPSNTVTGTPVSNPYFDATSLLPDTQQAVYVRAVCGTNNKSVWEGPYYFQTKCTAFAIPFSEGFNSDSATESCWTIVNGNGDWSIWATSDMPAYEGDEAAKIYTGTAQNNDWLISPAITLTGNERLKYHYRIGSADEGSTGFRVMLSTGSTDLADFTEVLVPETIYTNENYLVKTVSLTTYTGPVYIAWHIPSTVEFGSDLMIDNVIVEPMPTCPEPQLIEVSNITATSAEITWTPGNNETQWELFVNVQGEDVPATGIVVNALPYTLTALPDGIPLTSGTLYNLAVKAVCSGTESSVMSDKAQFVTLITNDECSAPVTVPVNTGVICDVYASGTLKGATTSTPQDSPCGEWVSVNEDVWFEFTATSATHTVSFIDIVGPQFTYIVYQGDDCGNLTTISYCNTASAEYNSTELLENLTVGGKYKIRIFNTDFEPVETTFKICVKVPVTPIAVSTTQYTVEQLVTDVLFEGSCAQISNITWSTGTNYPDPDNVFGDNPNGIAYFNKNGSGFPFEEGLVLTTGDVTKVPGPDYRAMEQGSSVWLGDTDIDAVMEGFLGAPPFQPSTNASVIEFDFVPSLPTFSLDFMFASEEYGDFIQCYSYDTFAILLTDANGNTQNIAVIPGTSIPISVFNISGAGYPNICPGYNLEWFGQYNVFGNQDLSQTSFAGQTVVMTATANVEVNQPYHIKIAIAETDNNLDSGVFIKAGVEVGAGTVDLGADLLVSTNTAVCVGQTATIESGLDDGTFDFTWKRDGIVIPNETSATLVVSEPGEYTLSANVTGYSCLREDSVIVEFYPSVADLTANPADIIVCDVDGFAEFDIESNTAVILEGLNTADYTVTYHETAEAAEADTDALASPYTNTVQNEQIIYVKIADNVTDCFAVKTFTVRAQDLTPQFTLEGDFTACRAEDITITVNPDNFDVEDAVFAWTLDGNTISETTSSITATVFGTYAVTVTANGCDNSATAVVEQDATVIDVLVLDGCENNVYWIEATDDEGSFNPDTASYAWTGPENFTSAERRFVAPMPGIYDVTVTTAEGCTGEAEFIVTATICEIPKGISPNNDGFNDVLDLTSFGVKKLVIFNRYGKEVYNKTNYTNEWKGQDSNGNELTTGTYFYMIELEQGESKTGWIYINRQE</sequence>
<dbReference type="SMART" id="SM00060">
    <property type="entry name" value="FN3"/>
    <property type="match status" value="4"/>
</dbReference>
<feature type="signal peptide" evidence="2">
    <location>
        <begin position="1"/>
        <end position="19"/>
    </location>
</feature>
<dbReference type="NCBIfam" id="TIGR04131">
    <property type="entry name" value="Bac_Flav_CTERM"/>
    <property type="match status" value="1"/>
</dbReference>
<feature type="domain" description="Fibronectin type-III" evidence="3">
    <location>
        <begin position="672"/>
        <end position="764"/>
    </location>
</feature>
<dbReference type="Proteomes" id="UP001597480">
    <property type="component" value="Unassembled WGS sequence"/>
</dbReference>
<dbReference type="InterPro" id="IPR049804">
    <property type="entry name" value="Choice_anch_L"/>
</dbReference>
<dbReference type="Gene3D" id="2.60.40.10">
    <property type="entry name" value="Immunoglobulins"/>
    <property type="match status" value="4"/>
</dbReference>
<gene>
    <name evidence="4" type="ORF">ACFSR3_05030</name>
</gene>
<dbReference type="InterPro" id="IPR056600">
    <property type="entry name" value="GBD_T9SS_assoc"/>
</dbReference>
<keyword evidence="2" id="KW-0732">Signal</keyword>
<dbReference type="Pfam" id="PF07675">
    <property type="entry name" value="Cleaved_Adhesin"/>
    <property type="match status" value="3"/>
</dbReference>
<dbReference type="PANTHER" id="PTHR46708:SF2">
    <property type="entry name" value="FIBRONECTIN TYPE-III DOMAIN-CONTAINING PROTEIN"/>
    <property type="match status" value="1"/>
</dbReference>
<name>A0ABW5NQP1_9FLAO</name>
<evidence type="ECO:0000313" key="4">
    <source>
        <dbReference type="EMBL" id="MFD2601411.1"/>
    </source>
</evidence>
<protein>
    <submittedName>
        <fullName evidence="4">Choice-of-anchor J domain-containing protein</fullName>
    </submittedName>
</protein>
<feature type="chain" id="PRO_5047227378" evidence="2">
    <location>
        <begin position="20"/>
        <end position="1845"/>
    </location>
</feature>
<dbReference type="CDD" id="cd00063">
    <property type="entry name" value="FN3"/>
    <property type="match status" value="3"/>
</dbReference>
<organism evidence="4 5">
    <name type="scientific">Flavobacterium suzhouense</name>
    <dbReference type="NCBI Taxonomy" id="1529638"/>
    <lineage>
        <taxon>Bacteria</taxon>
        <taxon>Pseudomonadati</taxon>
        <taxon>Bacteroidota</taxon>
        <taxon>Flavobacteriia</taxon>
        <taxon>Flavobacteriales</taxon>
        <taxon>Flavobacteriaceae</taxon>
        <taxon>Flavobacterium</taxon>
    </lineage>
</organism>
<comment type="caution">
    <text evidence="4">The sequence shown here is derived from an EMBL/GenBank/DDBJ whole genome shotgun (WGS) entry which is preliminary data.</text>
</comment>
<feature type="domain" description="Fibronectin type-III" evidence="3">
    <location>
        <begin position="422"/>
        <end position="509"/>
    </location>
</feature>
<reference evidence="5" key="1">
    <citation type="journal article" date="2019" name="Int. J. Syst. Evol. Microbiol.">
        <title>The Global Catalogue of Microorganisms (GCM) 10K type strain sequencing project: providing services to taxonomists for standard genome sequencing and annotation.</title>
        <authorList>
            <consortium name="The Broad Institute Genomics Platform"/>
            <consortium name="The Broad Institute Genome Sequencing Center for Infectious Disease"/>
            <person name="Wu L."/>
            <person name="Ma J."/>
        </authorList>
    </citation>
    <scope>NUCLEOTIDE SEQUENCE [LARGE SCALE GENOMIC DNA]</scope>
    <source>
        <strain evidence="5">KCTC 42107</strain>
    </source>
</reference>
<feature type="domain" description="Fibronectin type-III" evidence="3">
    <location>
        <begin position="193"/>
        <end position="282"/>
    </location>
</feature>
<dbReference type="InterPro" id="IPR050991">
    <property type="entry name" value="ECM_Regulatory_Proteins"/>
</dbReference>
<dbReference type="InterPro" id="IPR003961">
    <property type="entry name" value="FN3_dom"/>
</dbReference>
<dbReference type="RefSeq" id="WP_379819995.1">
    <property type="nucleotide sequence ID" value="NZ_JBHUMD010000006.1"/>
</dbReference>
<evidence type="ECO:0000259" key="3">
    <source>
        <dbReference type="PROSITE" id="PS50853"/>
    </source>
</evidence>
<evidence type="ECO:0000313" key="5">
    <source>
        <dbReference type="Proteomes" id="UP001597480"/>
    </source>
</evidence>
<dbReference type="Pfam" id="PF23759">
    <property type="entry name" value="GBD_T9SS_assoc"/>
    <property type="match status" value="2"/>
</dbReference>
<dbReference type="InterPro" id="IPR026341">
    <property type="entry name" value="T9SS_type_B"/>
</dbReference>
<dbReference type="EMBL" id="JBHUMD010000006">
    <property type="protein sequence ID" value="MFD2601411.1"/>
    <property type="molecule type" value="Genomic_DNA"/>
</dbReference>
<evidence type="ECO:0000256" key="1">
    <source>
        <dbReference type="ARBA" id="ARBA00022737"/>
    </source>
</evidence>
<accession>A0ABW5NQP1</accession>
<dbReference type="SUPFAM" id="SSF49265">
    <property type="entry name" value="Fibronectin type III"/>
    <property type="match status" value="3"/>
</dbReference>
<keyword evidence="5" id="KW-1185">Reference proteome</keyword>
<dbReference type="InterPro" id="IPR036116">
    <property type="entry name" value="FN3_sf"/>
</dbReference>
<dbReference type="NCBIfam" id="NF038128">
    <property type="entry name" value="choice_anch_J"/>
    <property type="match status" value="3"/>
</dbReference>
<dbReference type="InterPro" id="IPR013783">
    <property type="entry name" value="Ig-like_fold"/>
</dbReference>
<dbReference type="Gene3D" id="2.60.120.200">
    <property type="match status" value="3"/>
</dbReference>
<dbReference type="PANTHER" id="PTHR46708">
    <property type="entry name" value="TENASCIN"/>
    <property type="match status" value="1"/>
</dbReference>
<dbReference type="PROSITE" id="PS50853">
    <property type="entry name" value="FN3"/>
    <property type="match status" value="4"/>
</dbReference>
<dbReference type="Pfam" id="PF13585">
    <property type="entry name" value="CHU_C"/>
    <property type="match status" value="1"/>
</dbReference>
<keyword evidence="1" id="KW-0677">Repeat</keyword>
<dbReference type="NCBIfam" id="NF038133">
    <property type="entry name" value="choice_anch_L"/>
    <property type="match status" value="1"/>
</dbReference>
<dbReference type="Pfam" id="PF00041">
    <property type="entry name" value="fn3"/>
    <property type="match status" value="2"/>
</dbReference>
<evidence type="ECO:0000256" key="2">
    <source>
        <dbReference type="SAM" id="SignalP"/>
    </source>
</evidence>
<feature type="domain" description="Fibronectin type-III" evidence="3">
    <location>
        <begin position="926"/>
        <end position="1020"/>
    </location>
</feature>
<dbReference type="InterPro" id="IPR011628">
    <property type="entry name" value="Cleaved_adhesin"/>
</dbReference>
<proteinExistence type="predicted"/>